<sequence>MTSPRSLDADVYKSAAEFDPTTAWGIAKTGFRKTRRAQSNSIRFESLLESLSGGTDKTSDFKMSTITENGINGHSETEMITAHLPKASQTTKKLLHGNMQEHLKNNRSLNGVDKDFPEIGKLAKMDIDSKNCAHLSEKNGCLKCTGTQKTCDTSMNGGHSNGGSVQANPEDSCKGCELPKNDVSGGSGHAEGSCSSVQPASNGDTSSHAENSEQADSEENGTEPVMMRSTRRSLHRKEHTDTAVISNVFNFLQNTDELTEDLINEQEGIRPESSVPHSSQAPAETLDRISEEVTHDSAKDDGCCNMDSDPQEPKDCDDTCGDSCESGADVSGAAVVENHVDDSFATAADVDGASKSEVRMRRSRLTKQESTEEGGSDDSSDEDVGVYAESFRRSNWIRIDDDGQLELSFGTTVPPEIPVISESCMASSDVTDSPAFSDTANSPALPNTPSLDEVFPDSCPSPSLFKFHKRSESTSTTLSEREFKKEYVTKRRCLIQRQNSSKEYHRFSAKVYDDEKAVILKKEAANSDYGLHILDSQPAFITQVDAGSPAELAGVQEGQIIVSINGTNVLTATHDEIVRIMASSAGQVCLKVATSDFQPSRNLQASVIEGYMQKLSEGLLKMWKKRYFILRQDSCLYYYKHKDETDPLGAIPLAGYTFSRHLDHGRDYSFKAEKYGAKTYYFVTESRDEMTQWVGALGEAAERSKKRKESFVSVSSHNVSLPALEVRRPECTGYLLKIGHRHKTWRRRYCVLKDACLYYYKNMNSLSALGVAHLHGYKVDPWISVGKKHAFGVVPVDPTLRTFQFSAENDTDRQRWVDAMIRSIQRWIQVDNDC</sequence>
<feature type="region of interest" description="Disordered" evidence="1">
    <location>
        <begin position="290"/>
        <end position="324"/>
    </location>
</feature>
<reference evidence="4 5" key="1">
    <citation type="journal article" date="2023" name="Sci. Data">
        <title>Genome assembly of the Korean intertidal mud-creeper Batillaria attramentaria.</title>
        <authorList>
            <person name="Patra A.K."/>
            <person name="Ho P.T."/>
            <person name="Jun S."/>
            <person name="Lee S.J."/>
            <person name="Kim Y."/>
            <person name="Won Y.J."/>
        </authorList>
    </citation>
    <scope>NUCLEOTIDE SEQUENCE [LARGE SCALE GENOMIC DNA]</scope>
    <source>
        <strain evidence="4">Wonlab-2016</strain>
    </source>
</reference>
<feature type="domain" description="PH" evidence="2">
    <location>
        <begin position="728"/>
        <end position="825"/>
    </location>
</feature>
<dbReference type="PROSITE" id="PS50003">
    <property type="entry name" value="PH_DOMAIN"/>
    <property type="match status" value="2"/>
</dbReference>
<dbReference type="PANTHER" id="PTHR47644">
    <property type="entry name" value="AGAP008221-PA"/>
    <property type="match status" value="1"/>
</dbReference>
<dbReference type="PANTHER" id="PTHR47644:SF1">
    <property type="entry name" value="PDZ DOMAIN-CONTAINING PROTEIN"/>
    <property type="match status" value="1"/>
</dbReference>
<name>A0ABD0KJJ5_9CAEN</name>
<dbReference type="Gene3D" id="2.30.29.30">
    <property type="entry name" value="Pleckstrin-homology domain (PH domain)/Phosphotyrosine-binding domain (PTB)"/>
    <property type="match status" value="2"/>
</dbReference>
<feature type="domain" description="PH" evidence="2">
    <location>
        <begin position="605"/>
        <end position="702"/>
    </location>
</feature>
<feature type="compositionally biased region" description="Basic and acidic residues" evidence="1">
    <location>
        <begin position="290"/>
        <end position="302"/>
    </location>
</feature>
<dbReference type="Proteomes" id="UP001519460">
    <property type="component" value="Unassembled WGS sequence"/>
</dbReference>
<evidence type="ECO:0000259" key="3">
    <source>
        <dbReference type="PROSITE" id="PS50106"/>
    </source>
</evidence>
<feature type="compositionally biased region" description="Acidic residues" evidence="1">
    <location>
        <begin position="371"/>
        <end position="384"/>
    </location>
</feature>
<dbReference type="SUPFAM" id="SSF50156">
    <property type="entry name" value="PDZ domain-like"/>
    <property type="match status" value="1"/>
</dbReference>
<dbReference type="InterPro" id="IPR036034">
    <property type="entry name" value="PDZ_sf"/>
</dbReference>
<dbReference type="Gene3D" id="2.30.42.10">
    <property type="match status" value="1"/>
</dbReference>
<evidence type="ECO:0000259" key="2">
    <source>
        <dbReference type="PROSITE" id="PS50003"/>
    </source>
</evidence>
<dbReference type="InterPro" id="IPR011993">
    <property type="entry name" value="PH-like_dom_sf"/>
</dbReference>
<dbReference type="Pfam" id="PF17820">
    <property type="entry name" value="PDZ_6"/>
    <property type="match status" value="1"/>
</dbReference>
<dbReference type="EMBL" id="JACVVK020000166">
    <property type="protein sequence ID" value="KAK7487354.1"/>
    <property type="molecule type" value="Genomic_DNA"/>
</dbReference>
<feature type="compositionally biased region" description="Polar residues" evidence="1">
    <location>
        <begin position="193"/>
        <end position="212"/>
    </location>
</feature>
<evidence type="ECO:0000313" key="5">
    <source>
        <dbReference type="Proteomes" id="UP001519460"/>
    </source>
</evidence>
<dbReference type="SMART" id="SM00233">
    <property type="entry name" value="PH"/>
    <property type="match status" value="2"/>
</dbReference>
<dbReference type="InterPro" id="IPR001478">
    <property type="entry name" value="PDZ"/>
</dbReference>
<dbReference type="InterPro" id="IPR001849">
    <property type="entry name" value="PH_domain"/>
</dbReference>
<feature type="domain" description="PDZ" evidence="3">
    <location>
        <begin position="517"/>
        <end position="596"/>
    </location>
</feature>
<feature type="region of interest" description="Disordered" evidence="1">
    <location>
        <begin position="184"/>
        <end position="239"/>
    </location>
</feature>
<dbReference type="Pfam" id="PF00169">
    <property type="entry name" value="PH"/>
    <property type="match status" value="2"/>
</dbReference>
<dbReference type="SUPFAM" id="SSF50729">
    <property type="entry name" value="PH domain-like"/>
    <property type="match status" value="2"/>
</dbReference>
<dbReference type="SMART" id="SM00228">
    <property type="entry name" value="PDZ"/>
    <property type="match status" value="1"/>
</dbReference>
<feature type="region of interest" description="Disordered" evidence="1">
    <location>
        <begin position="353"/>
        <end position="384"/>
    </location>
</feature>
<dbReference type="AlphaFoldDB" id="A0ABD0KJJ5"/>
<dbReference type="InterPro" id="IPR041489">
    <property type="entry name" value="PDZ_6"/>
</dbReference>
<accession>A0ABD0KJJ5</accession>
<evidence type="ECO:0000313" key="4">
    <source>
        <dbReference type="EMBL" id="KAK7487354.1"/>
    </source>
</evidence>
<dbReference type="PROSITE" id="PS50106">
    <property type="entry name" value="PDZ"/>
    <property type="match status" value="1"/>
</dbReference>
<keyword evidence="5" id="KW-1185">Reference proteome</keyword>
<gene>
    <name evidence="4" type="ORF">BaRGS_00021443</name>
</gene>
<proteinExistence type="predicted"/>
<evidence type="ECO:0000256" key="1">
    <source>
        <dbReference type="SAM" id="MobiDB-lite"/>
    </source>
</evidence>
<comment type="caution">
    <text evidence="4">The sequence shown here is derived from an EMBL/GenBank/DDBJ whole genome shotgun (WGS) entry which is preliminary data.</text>
</comment>
<protein>
    <submittedName>
        <fullName evidence="4">Uncharacterized protein</fullName>
    </submittedName>
</protein>
<feature type="compositionally biased region" description="Basic and acidic residues" evidence="1">
    <location>
        <begin position="353"/>
        <end position="370"/>
    </location>
</feature>
<organism evidence="4 5">
    <name type="scientific">Batillaria attramentaria</name>
    <dbReference type="NCBI Taxonomy" id="370345"/>
    <lineage>
        <taxon>Eukaryota</taxon>
        <taxon>Metazoa</taxon>
        <taxon>Spiralia</taxon>
        <taxon>Lophotrochozoa</taxon>
        <taxon>Mollusca</taxon>
        <taxon>Gastropoda</taxon>
        <taxon>Caenogastropoda</taxon>
        <taxon>Sorbeoconcha</taxon>
        <taxon>Cerithioidea</taxon>
        <taxon>Batillariidae</taxon>
        <taxon>Batillaria</taxon>
    </lineage>
</organism>